<proteinExistence type="predicted"/>
<sequence length="84" mass="9559">MDPLSILVGTLLDLADVESNENHGDCVEGDTECLVKKHFHKLSLIFSEFLSIAWILAMLLELSLLALRAASTLERRFLRWLKTF</sequence>
<keyword evidence="1" id="KW-0812">Transmembrane</keyword>
<dbReference type="EMBL" id="FR824762">
    <property type="protein sequence ID" value="CCA27950.1"/>
    <property type="molecule type" value="Genomic_DNA"/>
</dbReference>
<protein>
    <submittedName>
        <fullName evidence="2">AlNc14C870G12591 protein</fullName>
    </submittedName>
</protein>
<evidence type="ECO:0000313" key="2">
    <source>
        <dbReference type="EMBL" id="CCA27950.1"/>
    </source>
</evidence>
<feature type="transmembrane region" description="Helical" evidence="1">
    <location>
        <begin position="44"/>
        <end position="67"/>
    </location>
</feature>
<evidence type="ECO:0000256" key="1">
    <source>
        <dbReference type="SAM" id="Phobius"/>
    </source>
</evidence>
<gene>
    <name evidence="2" type="primary">AlNc14C870G12591</name>
    <name evidence="2" type="ORF">ALNC14_140940</name>
</gene>
<reference evidence="2" key="1">
    <citation type="journal article" date="2011" name="PLoS Biol.">
        <title>Gene gain and loss during evolution of obligate parasitism in the white rust pathogen of Arabidopsis thaliana.</title>
        <authorList>
            <person name="Kemen E."/>
            <person name="Gardiner A."/>
            <person name="Schultz-Larsen T."/>
            <person name="Kemen A.C."/>
            <person name="Balmuth A.L."/>
            <person name="Robert-Seilaniantz A."/>
            <person name="Bailey K."/>
            <person name="Holub E."/>
            <person name="Studholme D.J."/>
            <person name="Maclean D."/>
            <person name="Jones J.D."/>
        </authorList>
    </citation>
    <scope>NUCLEOTIDE SEQUENCE</scope>
</reference>
<reference evidence="2" key="2">
    <citation type="submission" date="2011-02" db="EMBL/GenBank/DDBJ databases">
        <authorList>
            <person name="MacLean D."/>
        </authorList>
    </citation>
    <scope>NUCLEOTIDE SEQUENCE</scope>
</reference>
<dbReference type="HOGENOM" id="CLU_2532169_0_0_1"/>
<keyword evidence="1" id="KW-1133">Transmembrane helix</keyword>
<name>F0X274_9STRA</name>
<keyword evidence="1" id="KW-0472">Membrane</keyword>
<organism evidence="2">
    <name type="scientific">Albugo laibachii Nc14</name>
    <dbReference type="NCBI Taxonomy" id="890382"/>
    <lineage>
        <taxon>Eukaryota</taxon>
        <taxon>Sar</taxon>
        <taxon>Stramenopiles</taxon>
        <taxon>Oomycota</taxon>
        <taxon>Peronosporomycetes</taxon>
        <taxon>Albuginales</taxon>
        <taxon>Albuginaceae</taxon>
        <taxon>Albugo</taxon>
    </lineage>
</organism>
<accession>F0X274</accession>
<dbReference type="AlphaFoldDB" id="F0X274"/>